<dbReference type="EMBL" id="JAHKNI010000018">
    <property type="protein sequence ID" value="MBU3067028.1"/>
    <property type="molecule type" value="Genomic_DNA"/>
</dbReference>
<dbReference type="Gene3D" id="3.40.50.12780">
    <property type="entry name" value="N-terminal domain of ligase-like"/>
    <property type="match status" value="1"/>
</dbReference>
<evidence type="ECO:0000256" key="5">
    <source>
        <dbReference type="ARBA" id="ARBA00024484"/>
    </source>
</evidence>
<comment type="catalytic activity">
    <reaction evidence="5">
        <text>a long-chain fatty acid + ATP + CoA = a long-chain fatty acyl-CoA + AMP + diphosphate</text>
        <dbReference type="Rhea" id="RHEA:15421"/>
        <dbReference type="ChEBI" id="CHEBI:30616"/>
        <dbReference type="ChEBI" id="CHEBI:33019"/>
        <dbReference type="ChEBI" id="CHEBI:57287"/>
        <dbReference type="ChEBI" id="CHEBI:57560"/>
        <dbReference type="ChEBI" id="CHEBI:83139"/>
        <dbReference type="ChEBI" id="CHEBI:456215"/>
        <dbReference type="EC" id="6.2.1.3"/>
    </reaction>
    <physiologicalReaction direction="left-to-right" evidence="5">
        <dbReference type="Rhea" id="RHEA:15422"/>
    </physiologicalReaction>
</comment>
<feature type="domain" description="AMP-dependent synthetase/ligase" evidence="7">
    <location>
        <begin position="20"/>
        <end position="423"/>
    </location>
</feature>
<dbReference type="RefSeq" id="WP_215923117.1">
    <property type="nucleotide sequence ID" value="NZ_JAHKNI010000018.1"/>
</dbReference>
<reference evidence="8 9" key="1">
    <citation type="submission" date="2021-06" db="EMBL/GenBank/DDBJ databases">
        <title>Actinomycetes sequencing.</title>
        <authorList>
            <person name="Shan Q."/>
        </authorList>
    </citation>
    <scope>NUCLEOTIDE SEQUENCE [LARGE SCALE GENOMIC DNA]</scope>
    <source>
        <strain evidence="8 9">NEAU-G5</strain>
    </source>
</reference>
<keyword evidence="9" id="KW-1185">Reference proteome</keyword>
<dbReference type="PANTHER" id="PTHR43272">
    <property type="entry name" value="LONG-CHAIN-FATTY-ACID--COA LIGASE"/>
    <property type="match status" value="1"/>
</dbReference>
<keyword evidence="4" id="KW-0443">Lipid metabolism</keyword>
<evidence type="ECO:0000256" key="1">
    <source>
        <dbReference type="ARBA" id="ARBA00006432"/>
    </source>
</evidence>
<dbReference type="InterPro" id="IPR042099">
    <property type="entry name" value="ANL_N_sf"/>
</dbReference>
<protein>
    <recommendedName>
        <fullName evidence="6">Acyl-CoA synthetase</fullName>
    </recommendedName>
</protein>
<comment type="similarity">
    <text evidence="1">Belongs to the ATP-dependent AMP-binding enzyme family.</text>
</comment>
<dbReference type="Gene3D" id="3.30.300.30">
    <property type="match status" value="1"/>
</dbReference>
<evidence type="ECO:0000256" key="2">
    <source>
        <dbReference type="ARBA" id="ARBA00022598"/>
    </source>
</evidence>
<keyword evidence="3" id="KW-0276">Fatty acid metabolism</keyword>
<evidence type="ECO:0000256" key="4">
    <source>
        <dbReference type="ARBA" id="ARBA00023098"/>
    </source>
</evidence>
<gene>
    <name evidence="8" type="ORF">KO481_36600</name>
</gene>
<accession>A0ABS6BA55</accession>
<evidence type="ECO:0000256" key="6">
    <source>
        <dbReference type="ARBA" id="ARBA00032875"/>
    </source>
</evidence>
<dbReference type="Pfam" id="PF00501">
    <property type="entry name" value="AMP-binding"/>
    <property type="match status" value="1"/>
</dbReference>
<keyword evidence="2 8" id="KW-0436">Ligase</keyword>
<dbReference type="GO" id="GO:0016874">
    <property type="term" value="F:ligase activity"/>
    <property type="evidence" value="ECO:0007669"/>
    <property type="project" value="UniProtKB-KW"/>
</dbReference>
<dbReference type="CDD" id="cd05907">
    <property type="entry name" value="VL_LC_FACS_like"/>
    <property type="match status" value="1"/>
</dbReference>
<name>A0ABS6BA55_9NOCA</name>
<dbReference type="PROSITE" id="PS00455">
    <property type="entry name" value="AMP_BINDING"/>
    <property type="match status" value="1"/>
</dbReference>
<dbReference type="InterPro" id="IPR000873">
    <property type="entry name" value="AMP-dep_synth/lig_dom"/>
</dbReference>
<dbReference type="PANTHER" id="PTHR43272:SF32">
    <property type="entry name" value="AMP-DEPENDENT SYNTHETASE_LIGASE DOMAIN-CONTAINING PROTEIN"/>
    <property type="match status" value="1"/>
</dbReference>
<evidence type="ECO:0000313" key="8">
    <source>
        <dbReference type="EMBL" id="MBU3067028.1"/>
    </source>
</evidence>
<sequence>MSTTDTLSRLSQAKSLCELFQRTCATRAGDLALRTLDGKTALTWGEYGARVRRLAAGLAALGVEHGDTVAIMLTNRPEFHLVDAAAYHLGAIPFSVYNTNAPAQIAYLFENAGNRVVVCEEQFLARVLEARAGGRVEHVICLDDAPAGTMTLAELEALGDPAFDFESHWRAVDADDPITIIYTSGTTGAPKGVEMSHRNAMFGTEAMLGIPEFAAGCGGRVVSYLPDAHAINRWIAHYMPAVTGAVVYTVADSKNLAAALPVARPTVFITVPMLWYKIEAAVCAALAEQTGPRGAVTAWALDVGRHKVAADLAGRPISVTLRLRHVLAERLVLARLRERIGLDRTSIAYTGAAPITPETLEFLLALGIPVAEAWGMSEIGLATSNRPGAQRVGTVGTVLSRVEIRLLEDGELVVRTPGLMTGYRNDPVRTAEVVDADGWVHTGDVGVIDAGGYITIVDRKKELIINSAGKNMSPTNIESTIRAASPLVGSVVAIGDRRKYVTALITLEPEAAAVFAAEHGVEGSPQVLAADPAVRRRLDEAVAVANARLSRVEQVKAYTVLPVFWAPGSDEITPTMKLRRAVIAEKYASEIDALYARGRA</sequence>
<comment type="caution">
    <text evidence="8">The sequence shown here is derived from an EMBL/GenBank/DDBJ whole genome shotgun (WGS) entry which is preliminary data.</text>
</comment>
<dbReference type="InterPro" id="IPR045851">
    <property type="entry name" value="AMP-bd_C_sf"/>
</dbReference>
<evidence type="ECO:0000259" key="7">
    <source>
        <dbReference type="Pfam" id="PF00501"/>
    </source>
</evidence>
<evidence type="ECO:0000313" key="9">
    <source>
        <dbReference type="Proteomes" id="UP000733379"/>
    </source>
</evidence>
<proteinExistence type="inferred from homology"/>
<dbReference type="InterPro" id="IPR020845">
    <property type="entry name" value="AMP-binding_CS"/>
</dbReference>
<organism evidence="8 9">
    <name type="scientific">Nocardia albiluteola</name>
    <dbReference type="NCBI Taxonomy" id="2842303"/>
    <lineage>
        <taxon>Bacteria</taxon>
        <taxon>Bacillati</taxon>
        <taxon>Actinomycetota</taxon>
        <taxon>Actinomycetes</taxon>
        <taxon>Mycobacteriales</taxon>
        <taxon>Nocardiaceae</taxon>
        <taxon>Nocardia</taxon>
    </lineage>
</organism>
<dbReference type="Proteomes" id="UP000733379">
    <property type="component" value="Unassembled WGS sequence"/>
</dbReference>
<dbReference type="Pfam" id="PF23562">
    <property type="entry name" value="AMP-binding_C_3"/>
    <property type="match status" value="1"/>
</dbReference>
<evidence type="ECO:0000256" key="3">
    <source>
        <dbReference type="ARBA" id="ARBA00022832"/>
    </source>
</evidence>
<dbReference type="SUPFAM" id="SSF56801">
    <property type="entry name" value="Acetyl-CoA synthetase-like"/>
    <property type="match status" value="1"/>
</dbReference>